<accession>A0ABN9XVV1</accession>
<evidence type="ECO:0000313" key="1">
    <source>
        <dbReference type="EMBL" id="CAK0902794.1"/>
    </source>
</evidence>
<comment type="caution">
    <text evidence="1">The sequence shown here is derived from an EMBL/GenBank/DDBJ whole genome shotgun (WGS) entry which is preliminary data.</text>
</comment>
<dbReference type="Proteomes" id="UP001189429">
    <property type="component" value="Unassembled WGS sequence"/>
</dbReference>
<evidence type="ECO:0008006" key="3">
    <source>
        <dbReference type="Google" id="ProtNLM"/>
    </source>
</evidence>
<reference evidence="1" key="1">
    <citation type="submission" date="2023-10" db="EMBL/GenBank/DDBJ databases">
        <authorList>
            <person name="Chen Y."/>
            <person name="Shah S."/>
            <person name="Dougan E. K."/>
            <person name="Thang M."/>
            <person name="Chan C."/>
        </authorList>
    </citation>
    <scope>NUCLEOTIDE SEQUENCE [LARGE SCALE GENOMIC DNA]</scope>
</reference>
<name>A0ABN9XVV1_9DINO</name>
<evidence type="ECO:0000313" key="2">
    <source>
        <dbReference type="Proteomes" id="UP001189429"/>
    </source>
</evidence>
<keyword evidence="2" id="KW-1185">Reference proteome</keyword>
<protein>
    <recommendedName>
        <fullName evidence="3">Secreted protein</fullName>
    </recommendedName>
</protein>
<proteinExistence type="predicted"/>
<gene>
    <name evidence="1" type="ORF">PCOR1329_LOCUS79294</name>
</gene>
<organism evidence="1 2">
    <name type="scientific">Prorocentrum cordatum</name>
    <dbReference type="NCBI Taxonomy" id="2364126"/>
    <lineage>
        <taxon>Eukaryota</taxon>
        <taxon>Sar</taxon>
        <taxon>Alveolata</taxon>
        <taxon>Dinophyceae</taxon>
        <taxon>Prorocentrales</taxon>
        <taxon>Prorocentraceae</taxon>
        <taxon>Prorocentrum</taxon>
    </lineage>
</organism>
<sequence>MPSDLRIQSGLLLPSCSYSWGASSTFLVSSLVSSFSLSSSTSWMFGSLPSFSSSFLSSSSYSLESVTPLSFDYSARSSMGRPMNAECFLTGYFRRRSSRNSAWFSLR</sequence>
<dbReference type="EMBL" id="CAUYUJ010021117">
    <property type="protein sequence ID" value="CAK0902794.1"/>
    <property type="molecule type" value="Genomic_DNA"/>
</dbReference>